<name>A0A8E2F2T3_9PEZI</name>
<reference evidence="2 3" key="1">
    <citation type="journal article" date="2016" name="Nat. Commun.">
        <title>Ectomycorrhizal ecology is imprinted in the genome of the dominant symbiotic fungus Cenococcum geophilum.</title>
        <authorList>
            <consortium name="DOE Joint Genome Institute"/>
            <person name="Peter M."/>
            <person name="Kohler A."/>
            <person name="Ohm R.A."/>
            <person name="Kuo A."/>
            <person name="Krutzmann J."/>
            <person name="Morin E."/>
            <person name="Arend M."/>
            <person name="Barry K.W."/>
            <person name="Binder M."/>
            <person name="Choi C."/>
            <person name="Clum A."/>
            <person name="Copeland A."/>
            <person name="Grisel N."/>
            <person name="Haridas S."/>
            <person name="Kipfer T."/>
            <person name="LaButti K."/>
            <person name="Lindquist E."/>
            <person name="Lipzen A."/>
            <person name="Maire R."/>
            <person name="Meier B."/>
            <person name="Mihaltcheva S."/>
            <person name="Molinier V."/>
            <person name="Murat C."/>
            <person name="Poggeler S."/>
            <person name="Quandt C.A."/>
            <person name="Sperisen C."/>
            <person name="Tritt A."/>
            <person name="Tisserant E."/>
            <person name="Crous P.W."/>
            <person name="Henrissat B."/>
            <person name="Nehls U."/>
            <person name="Egli S."/>
            <person name="Spatafora J.W."/>
            <person name="Grigoriev I.V."/>
            <person name="Martin F.M."/>
        </authorList>
    </citation>
    <scope>NUCLEOTIDE SEQUENCE [LARGE SCALE GENOMIC DNA]</scope>
    <source>
        <strain evidence="2 3">CBS 207.34</strain>
    </source>
</reference>
<dbReference type="EMBL" id="KV749456">
    <property type="protein sequence ID" value="OCL09399.1"/>
    <property type="molecule type" value="Genomic_DNA"/>
</dbReference>
<proteinExistence type="predicted"/>
<evidence type="ECO:0000256" key="1">
    <source>
        <dbReference type="SAM" id="MobiDB-lite"/>
    </source>
</evidence>
<feature type="compositionally biased region" description="Pro residues" evidence="1">
    <location>
        <begin position="1"/>
        <end position="14"/>
    </location>
</feature>
<feature type="region of interest" description="Disordered" evidence="1">
    <location>
        <begin position="1"/>
        <end position="59"/>
    </location>
</feature>
<evidence type="ECO:0000313" key="2">
    <source>
        <dbReference type="EMBL" id="OCL09399.1"/>
    </source>
</evidence>
<protein>
    <submittedName>
        <fullName evidence="2">Uncharacterized protein</fullName>
    </submittedName>
</protein>
<organism evidence="2 3">
    <name type="scientific">Glonium stellatum</name>
    <dbReference type="NCBI Taxonomy" id="574774"/>
    <lineage>
        <taxon>Eukaryota</taxon>
        <taxon>Fungi</taxon>
        <taxon>Dikarya</taxon>
        <taxon>Ascomycota</taxon>
        <taxon>Pezizomycotina</taxon>
        <taxon>Dothideomycetes</taxon>
        <taxon>Pleosporomycetidae</taxon>
        <taxon>Gloniales</taxon>
        <taxon>Gloniaceae</taxon>
        <taxon>Glonium</taxon>
    </lineage>
</organism>
<dbReference type="AlphaFoldDB" id="A0A8E2F2T3"/>
<gene>
    <name evidence="2" type="ORF">AOQ84DRAFT_354028</name>
</gene>
<dbReference type="Proteomes" id="UP000250140">
    <property type="component" value="Unassembled WGS sequence"/>
</dbReference>
<keyword evidence="3" id="KW-1185">Reference proteome</keyword>
<sequence>MPPFPTVQHRPPPSNAIHHCPAPSSATERLRRRVNPSPHQRSSAHGPPRTALSPKTVIS</sequence>
<evidence type="ECO:0000313" key="3">
    <source>
        <dbReference type="Proteomes" id="UP000250140"/>
    </source>
</evidence>
<accession>A0A8E2F2T3</accession>